<gene>
    <name evidence="4" type="ORF">QQF64_028419</name>
</gene>
<proteinExistence type="inferred from homology"/>
<protein>
    <recommendedName>
        <fullName evidence="3">SHSP domain-containing protein</fullName>
    </recommendedName>
</protein>
<dbReference type="Pfam" id="PF00011">
    <property type="entry name" value="HSP20"/>
    <property type="match status" value="1"/>
</dbReference>
<feature type="domain" description="SHSP" evidence="3">
    <location>
        <begin position="1"/>
        <end position="105"/>
    </location>
</feature>
<reference evidence="4 5" key="1">
    <citation type="submission" date="2023-09" db="EMBL/GenBank/DDBJ databases">
        <authorList>
            <person name="Wang M."/>
        </authorList>
    </citation>
    <scope>NUCLEOTIDE SEQUENCE [LARGE SCALE GENOMIC DNA]</scope>
    <source>
        <strain evidence="4">GT-2023</strain>
        <tissue evidence="4">Liver</tissue>
    </source>
</reference>
<dbReference type="PANTHER" id="PTHR46907">
    <property type="entry name" value="HEAT SHOCK PROTEIN BETA-7-RELATED"/>
    <property type="match status" value="1"/>
</dbReference>
<dbReference type="PANTHER" id="PTHR46907:SF2">
    <property type="entry name" value="HEAT SHOCK PROTEIN BETA-7"/>
    <property type="match status" value="1"/>
</dbReference>
<dbReference type="InterPro" id="IPR008978">
    <property type="entry name" value="HSP20-like_chaperone"/>
</dbReference>
<dbReference type="Gene3D" id="2.60.40.790">
    <property type="match status" value="1"/>
</dbReference>
<evidence type="ECO:0000259" key="3">
    <source>
        <dbReference type="PROSITE" id="PS01031"/>
    </source>
</evidence>
<dbReference type="InterPro" id="IPR002068">
    <property type="entry name" value="A-crystallin/Hsp20_dom"/>
</dbReference>
<evidence type="ECO:0000256" key="1">
    <source>
        <dbReference type="PROSITE-ProRule" id="PRU00285"/>
    </source>
</evidence>
<evidence type="ECO:0000313" key="4">
    <source>
        <dbReference type="EMBL" id="KAL1272557.1"/>
    </source>
</evidence>
<organism evidence="4 5">
    <name type="scientific">Cirrhinus molitorella</name>
    <name type="common">mud carp</name>
    <dbReference type="NCBI Taxonomy" id="172907"/>
    <lineage>
        <taxon>Eukaryota</taxon>
        <taxon>Metazoa</taxon>
        <taxon>Chordata</taxon>
        <taxon>Craniata</taxon>
        <taxon>Vertebrata</taxon>
        <taxon>Euteleostomi</taxon>
        <taxon>Actinopterygii</taxon>
        <taxon>Neopterygii</taxon>
        <taxon>Teleostei</taxon>
        <taxon>Ostariophysi</taxon>
        <taxon>Cypriniformes</taxon>
        <taxon>Cyprinidae</taxon>
        <taxon>Labeoninae</taxon>
        <taxon>Labeonini</taxon>
        <taxon>Cirrhinus</taxon>
    </lineage>
</organism>
<dbReference type="Proteomes" id="UP001558613">
    <property type="component" value="Unassembled WGS sequence"/>
</dbReference>
<sequence length="105" mass="11279">MANIDAKGEMWTVGDMYIFTVNVSEFAPEEVIVTSTNNSIQVCAEKLASDGTIVDTVCQKCQFPADVDPMSVTSSLEKGGLLSIKAQKQTAKSSAIMDSIKEVKI</sequence>
<accession>A0ABR3N6Y2</accession>
<dbReference type="EMBL" id="JAYMGO010000006">
    <property type="protein sequence ID" value="KAL1272557.1"/>
    <property type="molecule type" value="Genomic_DNA"/>
</dbReference>
<keyword evidence="5" id="KW-1185">Reference proteome</keyword>
<comment type="caution">
    <text evidence="4">The sequence shown here is derived from an EMBL/GenBank/DDBJ whole genome shotgun (WGS) entry which is preliminary data.</text>
</comment>
<evidence type="ECO:0000313" key="5">
    <source>
        <dbReference type="Proteomes" id="UP001558613"/>
    </source>
</evidence>
<dbReference type="PROSITE" id="PS01031">
    <property type="entry name" value="SHSP"/>
    <property type="match status" value="1"/>
</dbReference>
<name>A0ABR3N6Y2_9TELE</name>
<dbReference type="SUPFAM" id="SSF49764">
    <property type="entry name" value="HSP20-like chaperones"/>
    <property type="match status" value="1"/>
</dbReference>
<evidence type="ECO:0000256" key="2">
    <source>
        <dbReference type="RuleBase" id="RU003616"/>
    </source>
</evidence>
<comment type="similarity">
    <text evidence="1 2">Belongs to the small heat shock protein (HSP20) family.</text>
</comment>